<evidence type="ECO:0000256" key="4">
    <source>
        <dbReference type="ARBA" id="ARBA00022917"/>
    </source>
</evidence>
<organism evidence="7 8">
    <name type="scientific">Gouania willdenowi</name>
    <name type="common">Blunt-snouted clingfish</name>
    <name type="synonym">Lepadogaster willdenowi</name>
    <dbReference type="NCBI Taxonomy" id="441366"/>
    <lineage>
        <taxon>Eukaryota</taxon>
        <taxon>Metazoa</taxon>
        <taxon>Chordata</taxon>
        <taxon>Craniata</taxon>
        <taxon>Vertebrata</taxon>
        <taxon>Euteleostomi</taxon>
        <taxon>Actinopterygii</taxon>
        <taxon>Neopterygii</taxon>
        <taxon>Teleostei</taxon>
        <taxon>Neoteleostei</taxon>
        <taxon>Acanthomorphata</taxon>
        <taxon>Ovalentaria</taxon>
        <taxon>Blenniimorphae</taxon>
        <taxon>Blenniiformes</taxon>
        <taxon>Gobiesocoidei</taxon>
        <taxon>Gobiesocidae</taxon>
        <taxon>Gobiesocinae</taxon>
        <taxon>Gouania</taxon>
    </lineage>
</organism>
<name>A0A8C5GQB3_GOUWI</name>
<protein>
    <recommendedName>
        <fullName evidence="6">Aminoacyl-tRNA synthetase class II (D/K/N) domain-containing protein</fullName>
    </recommendedName>
</protein>
<dbReference type="PANTHER" id="PTHR22594">
    <property type="entry name" value="ASPARTYL/LYSYL-TRNA SYNTHETASE"/>
    <property type="match status" value="1"/>
</dbReference>
<reference evidence="7" key="1">
    <citation type="submission" date="2025-08" db="UniProtKB">
        <authorList>
            <consortium name="Ensembl"/>
        </authorList>
    </citation>
    <scope>IDENTIFICATION</scope>
</reference>
<evidence type="ECO:0000256" key="3">
    <source>
        <dbReference type="ARBA" id="ARBA00022840"/>
    </source>
</evidence>
<keyword evidence="2" id="KW-0547">Nucleotide-binding</keyword>
<evidence type="ECO:0000256" key="1">
    <source>
        <dbReference type="ARBA" id="ARBA00022598"/>
    </source>
</evidence>
<keyword evidence="1" id="KW-0436">Ligase</keyword>
<keyword evidence="3" id="KW-0067">ATP-binding</keyword>
<keyword evidence="4" id="KW-0648">Protein biosynthesis</keyword>
<dbReference type="GO" id="GO:0006421">
    <property type="term" value="P:asparaginyl-tRNA aminoacylation"/>
    <property type="evidence" value="ECO:0007669"/>
    <property type="project" value="TreeGrafter"/>
</dbReference>
<evidence type="ECO:0000256" key="2">
    <source>
        <dbReference type="ARBA" id="ARBA00022741"/>
    </source>
</evidence>
<dbReference type="InterPro" id="IPR045864">
    <property type="entry name" value="aa-tRNA-synth_II/BPL/LPL"/>
</dbReference>
<dbReference type="PANTHER" id="PTHR22594:SF34">
    <property type="entry name" value="ASPARAGINE--TRNA LIGASE, MITOCHONDRIAL-RELATED"/>
    <property type="match status" value="1"/>
</dbReference>
<reference evidence="7" key="2">
    <citation type="submission" date="2025-09" db="UniProtKB">
        <authorList>
            <consortium name="Ensembl"/>
        </authorList>
    </citation>
    <scope>IDENTIFICATION</scope>
</reference>
<keyword evidence="5" id="KW-0030">Aminoacyl-tRNA synthetase</keyword>
<dbReference type="Gene3D" id="3.30.930.10">
    <property type="entry name" value="Bira Bifunctional Protein, Domain 2"/>
    <property type="match status" value="1"/>
</dbReference>
<dbReference type="GO" id="GO:0004812">
    <property type="term" value="F:aminoacyl-tRNA ligase activity"/>
    <property type="evidence" value="ECO:0007669"/>
    <property type="project" value="UniProtKB-KW"/>
</dbReference>
<proteinExistence type="predicted"/>
<accession>A0A8C5GQB3</accession>
<evidence type="ECO:0000256" key="5">
    <source>
        <dbReference type="ARBA" id="ARBA00023146"/>
    </source>
</evidence>
<evidence type="ECO:0000259" key="6">
    <source>
        <dbReference type="Pfam" id="PF00152"/>
    </source>
</evidence>
<dbReference type="AlphaFoldDB" id="A0A8C5GQB3"/>
<sequence>SHTNQIAFCNLDQLIFLIEAFFKFILRNVVKKCVEELDFFEKIKNKRLIEMGKSPIDLKANLEKIVDSDFVVIEYAEVIKTLITHQKENKAHFDDKNIFYGMDLKTEHERYICEVVYNCPTIIKNYPKDLKAFYMKVNDDGETVAALDLLVPGIGELIGGRFERLIMFIADLDNIKDTIPFPRAHLHN</sequence>
<evidence type="ECO:0000313" key="7">
    <source>
        <dbReference type="Ensembl" id="ENSGWIP00000034029.1"/>
    </source>
</evidence>
<dbReference type="Proteomes" id="UP000694680">
    <property type="component" value="Unassembled WGS sequence"/>
</dbReference>
<dbReference type="InterPro" id="IPR004364">
    <property type="entry name" value="Aa-tRNA-synt_II"/>
</dbReference>
<keyword evidence="8" id="KW-1185">Reference proteome</keyword>
<feature type="domain" description="Aminoacyl-tRNA synthetase class II (D/K/N)" evidence="6">
    <location>
        <begin position="6"/>
        <end position="161"/>
    </location>
</feature>
<dbReference type="Pfam" id="PF00152">
    <property type="entry name" value="tRNA-synt_2"/>
    <property type="match status" value="1"/>
</dbReference>
<dbReference type="GO" id="GO:0005524">
    <property type="term" value="F:ATP binding"/>
    <property type="evidence" value="ECO:0007669"/>
    <property type="project" value="UniProtKB-KW"/>
</dbReference>
<dbReference type="Ensembl" id="ENSGWIT00000037091.1">
    <property type="protein sequence ID" value="ENSGWIP00000034029.1"/>
    <property type="gene ID" value="ENSGWIG00000017576.1"/>
</dbReference>
<evidence type="ECO:0000313" key="8">
    <source>
        <dbReference type="Proteomes" id="UP000694680"/>
    </source>
</evidence>
<dbReference type="SUPFAM" id="SSF55681">
    <property type="entry name" value="Class II aaRS and biotin synthetases"/>
    <property type="match status" value="1"/>
</dbReference>